<dbReference type="InterPro" id="IPR023772">
    <property type="entry name" value="DNA-bd_HTH_TetR-type_CS"/>
</dbReference>
<organism evidence="4 5">
    <name type="scientific">Clostridium paridis</name>
    <dbReference type="NCBI Taxonomy" id="2803863"/>
    <lineage>
        <taxon>Bacteria</taxon>
        <taxon>Bacillati</taxon>
        <taxon>Bacillota</taxon>
        <taxon>Clostridia</taxon>
        <taxon>Eubacteriales</taxon>
        <taxon>Clostridiaceae</taxon>
        <taxon>Clostridium</taxon>
    </lineage>
</organism>
<proteinExistence type="predicted"/>
<feature type="DNA-binding region" description="H-T-H motif" evidence="2">
    <location>
        <begin position="37"/>
        <end position="56"/>
    </location>
</feature>
<dbReference type="PRINTS" id="PR00455">
    <property type="entry name" value="HTHTETR"/>
</dbReference>
<dbReference type="PROSITE" id="PS01081">
    <property type="entry name" value="HTH_TETR_1"/>
    <property type="match status" value="1"/>
</dbReference>
<dbReference type="RefSeq" id="WP_202767602.1">
    <property type="nucleotide sequence ID" value="NZ_JAESWA010000022.1"/>
</dbReference>
<dbReference type="Gene3D" id="1.10.10.60">
    <property type="entry name" value="Homeodomain-like"/>
    <property type="match status" value="1"/>
</dbReference>
<dbReference type="Proteomes" id="UP000623681">
    <property type="component" value="Unassembled WGS sequence"/>
</dbReference>
<comment type="caution">
    <text evidence="4">The sequence shown here is derived from an EMBL/GenBank/DDBJ whole genome shotgun (WGS) entry which is preliminary data.</text>
</comment>
<dbReference type="InterPro" id="IPR036271">
    <property type="entry name" value="Tet_transcr_reg_TetR-rel_C_sf"/>
</dbReference>
<reference evidence="4" key="1">
    <citation type="submission" date="2021-01" db="EMBL/GenBank/DDBJ databases">
        <title>Genome public.</title>
        <authorList>
            <person name="Liu C."/>
            <person name="Sun Q."/>
        </authorList>
    </citation>
    <scope>NUCLEOTIDE SEQUENCE</scope>
    <source>
        <strain evidence="4">YIM B02565</strain>
    </source>
</reference>
<evidence type="ECO:0000313" key="5">
    <source>
        <dbReference type="Proteomes" id="UP000623681"/>
    </source>
</evidence>
<dbReference type="PROSITE" id="PS50977">
    <property type="entry name" value="HTH_TETR_2"/>
    <property type="match status" value="1"/>
</dbReference>
<keyword evidence="5" id="KW-1185">Reference proteome</keyword>
<dbReference type="InterPro" id="IPR009057">
    <property type="entry name" value="Homeodomain-like_sf"/>
</dbReference>
<keyword evidence="1 2" id="KW-0238">DNA-binding</keyword>
<accession>A0A937K4T6</accession>
<dbReference type="AlphaFoldDB" id="A0A937K4T6"/>
<evidence type="ECO:0000256" key="2">
    <source>
        <dbReference type="PROSITE-ProRule" id="PRU00335"/>
    </source>
</evidence>
<evidence type="ECO:0000256" key="1">
    <source>
        <dbReference type="ARBA" id="ARBA00023125"/>
    </source>
</evidence>
<dbReference type="SUPFAM" id="SSF46689">
    <property type="entry name" value="Homeodomain-like"/>
    <property type="match status" value="1"/>
</dbReference>
<dbReference type="SUPFAM" id="SSF48498">
    <property type="entry name" value="Tetracyclin repressor-like, C-terminal domain"/>
    <property type="match status" value="1"/>
</dbReference>
<sequence length="223" mass="25631">MVYKTSVETQKRKDLKKKHIIDTAISVFAFNGYHKTTVKNVVDEADISVGTFYFYFKNKEELFATLYDEVIDEFYETLCASLSNINNEVDVGFSKAIAFFLKAIQCNKPIVKIMLIEAVGLNSEFEKKRAEVTKKFVNYSAGHFEEMKEKNMINVPDIKISALAFIGTLYNVLMDWLQSEEERDITEYAYPITIFNLQALGITYDDEKVKKSINEMLTNGKVP</sequence>
<evidence type="ECO:0000313" key="4">
    <source>
        <dbReference type="EMBL" id="MBL4932234.1"/>
    </source>
</evidence>
<dbReference type="InterPro" id="IPR001647">
    <property type="entry name" value="HTH_TetR"/>
</dbReference>
<feature type="domain" description="HTH tetR-type" evidence="3">
    <location>
        <begin position="14"/>
        <end position="74"/>
    </location>
</feature>
<dbReference type="PANTHER" id="PTHR43479">
    <property type="entry name" value="ACREF/ENVCD OPERON REPRESSOR-RELATED"/>
    <property type="match status" value="1"/>
</dbReference>
<protein>
    <submittedName>
        <fullName evidence="4">TetR/AcrR family transcriptional regulator</fullName>
    </submittedName>
</protein>
<evidence type="ECO:0000259" key="3">
    <source>
        <dbReference type="PROSITE" id="PS50977"/>
    </source>
</evidence>
<dbReference type="EMBL" id="JAESWA010000022">
    <property type="protein sequence ID" value="MBL4932234.1"/>
    <property type="molecule type" value="Genomic_DNA"/>
</dbReference>
<dbReference type="GO" id="GO:0003677">
    <property type="term" value="F:DNA binding"/>
    <property type="evidence" value="ECO:0007669"/>
    <property type="project" value="UniProtKB-UniRule"/>
</dbReference>
<gene>
    <name evidence="4" type="ORF">JK634_10485</name>
</gene>
<name>A0A937K4T6_9CLOT</name>
<dbReference type="PANTHER" id="PTHR43479:SF11">
    <property type="entry name" value="ACREF_ENVCD OPERON REPRESSOR-RELATED"/>
    <property type="match status" value="1"/>
</dbReference>
<dbReference type="Pfam" id="PF00440">
    <property type="entry name" value="TetR_N"/>
    <property type="match status" value="1"/>
</dbReference>
<dbReference type="InterPro" id="IPR050624">
    <property type="entry name" value="HTH-type_Tx_Regulator"/>
</dbReference>
<dbReference type="Gene3D" id="1.10.357.10">
    <property type="entry name" value="Tetracycline Repressor, domain 2"/>
    <property type="match status" value="1"/>
</dbReference>